<dbReference type="Gene3D" id="3.20.20.10">
    <property type="entry name" value="Alanine racemase"/>
    <property type="match status" value="1"/>
</dbReference>
<evidence type="ECO:0000313" key="5">
    <source>
        <dbReference type="Proteomes" id="UP000196531"/>
    </source>
</evidence>
<comment type="cofactor">
    <cofactor evidence="3">
        <name>pyridoxal 5'-phosphate</name>
        <dbReference type="ChEBI" id="CHEBI:597326"/>
    </cofactor>
</comment>
<protein>
    <recommendedName>
        <fullName evidence="2">Pyridoxal phosphate homeostasis protein</fullName>
        <shortName evidence="2">PLP homeostasis protein</shortName>
    </recommendedName>
</protein>
<dbReference type="PANTHER" id="PTHR10146">
    <property type="entry name" value="PROLINE SYNTHETASE CO-TRANSCRIBED BACTERIAL HOMOLOG PROTEIN"/>
    <property type="match status" value="1"/>
</dbReference>
<dbReference type="HAMAP" id="MF_02087">
    <property type="entry name" value="PLP_homeostasis"/>
    <property type="match status" value="1"/>
</dbReference>
<evidence type="ECO:0000256" key="2">
    <source>
        <dbReference type="HAMAP-Rule" id="MF_02087"/>
    </source>
</evidence>
<evidence type="ECO:0000256" key="1">
    <source>
        <dbReference type="ARBA" id="ARBA00022898"/>
    </source>
</evidence>
<reference evidence="5" key="1">
    <citation type="journal article" date="2017" name="Proc. Natl. Acad. Sci. U.S.A.">
        <title>Simulation of Deepwater Horizon oil plume reveals substrate specialization within a complex community of hydrocarbon-degraders.</title>
        <authorList>
            <person name="Hu P."/>
            <person name="Dubinsky E.A."/>
            <person name="Probst A.J."/>
            <person name="Wang J."/>
            <person name="Sieber C.M.K."/>
            <person name="Tom L.M."/>
            <person name="Gardinali P."/>
            <person name="Banfield J.F."/>
            <person name="Atlas R.M."/>
            <person name="Andersen G.L."/>
        </authorList>
    </citation>
    <scope>NUCLEOTIDE SEQUENCE [LARGE SCALE GENOMIC DNA]</scope>
</reference>
<sequence length="239" mass="27398">MNRRDLLNFRFKNLKKKIVQINSPHKKSDLTVVAVTKYSPIEDIEISYDIGHRHFGENRVLDLQEKAEHMLDLGFDDISWHFIGNLQSKKVNRLLKIPGLGFIHSIDSLSLLETILKKSDQFRGERLGLFLQVNTSDEAEKQGFDSYDKLAGAVNLFLEATDSKFYFAGLMTMGKLRTDNFEKDARHCFQKLKEHRSHLSDDFGLNKLALSMGMSSDFEIAIDESTDFIRVGSSLYAEE</sequence>
<feature type="modified residue" description="N6-(pyridoxal phosphate)lysine" evidence="2 3">
    <location>
        <position position="37"/>
    </location>
</feature>
<comment type="similarity">
    <text evidence="2">Belongs to the pyridoxal phosphate-binding protein YggS/PROSC family.</text>
</comment>
<dbReference type="SUPFAM" id="SSF51419">
    <property type="entry name" value="PLP-binding barrel"/>
    <property type="match status" value="1"/>
</dbReference>
<dbReference type="InterPro" id="IPR029066">
    <property type="entry name" value="PLP-binding_barrel"/>
</dbReference>
<dbReference type="InterPro" id="IPR011078">
    <property type="entry name" value="PyrdxlP_homeostasis"/>
</dbReference>
<organism evidence="4 5">
    <name type="scientific">Halobacteriovorax marinus</name>
    <dbReference type="NCBI Taxonomy" id="97084"/>
    <lineage>
        <taxon>Bacteria</taxon>
        <taxon>Pseudomonadati</taxon>
        <taxon>Bdellovibrionota</taxon>
        <taxon>Bacteriovoracia</taxon>
        <taxon>Bacteriovoracales</taxon>
        <taxon>Halobacteriovoraceae</taxon>
        <taxon>Halobacteriovorax</taxon>
    </lineage>
</organism>
<evidence type="ECO:0000313" key="4">
    <source>
        <dbReference type="EMBL" id="OUR97291.1"/>
    </source>
</evidence>
<proteinExistence type="inferred from homology"/>
<dbReference type="NCBIfam" id="TIGR00044">
    <property type="entry name" value="YggS family pyridoxal phosphate-dependent enzyme"/>
    <property type="match status" value="1"/>
</dbReference>
<name>A0A1Y5FCV7_9BACT</name>
<accession>A0A1Y5FCV7</accession>
<comment type="caution">
    <text evidence="4">The sequence shown here is derived from an EMBL/GenBank/DDBJ whole genome shotgun (WGS) entry which is preliminary data.</text>
</comment>
<dbReference type="PIRSF" id="PIRSF004848">
    <property type="entry name" value="YBL036c_PLPDEIII"/>
    <property type="match status" value="1"/>
</dbReference>
<gene>
    <name evidence="4" type="ORF">A9Q84_13275</name>
</gene>
<dbReference type="EMBL" id="MAAO01000006">
    <property type="protein sequence ID" value="OUR97291.1"/>
    <property type="molecule type" value="Genomic_DNA"/>
</dbReference>
<comment type="function">
    <text evidence="2">Pyridoxal 5'-phosphate (PLP)-binding protein, which is involved in PLP homeostasis.</text>
</comment>
<evidence type="ECO:0000256" key="3">
    <source>
        <dbReference type="PIRSR" id="PIRSR004848-1"/>
    </source>
</evidence>
<dbReference type="PROSITE" id="PS01211">
    <property type="entry name" value="UPF0001"/>
    <property type="match status" value="1"/>
</dbReference>
<dbReference type="PANTHER" id="PTHR10146:SF14">
    <property type="entry name" value="PYRIDOXAL PHOSPHATE HOMEOSTASIS PROTEIN"/>
    <property type="match status" value="1"/>
</dbReference>
<keyword evidence="1 2" id="KW-0663">Pyridoxal phosphate</keyword>
<dbReference type="AlphaFoldDB" id="A0A1Y5FCV7"/>
<dbReference type="GO" id="GO:0030170">
    <property type="term" value="F:pyridoxal phosphate binding"/>
    <property type="evidence" value="ECO:0007669"/>
    <property type="project" value="UniProtKB-UniRule"/>
</dbReference>
<dbReference type="Proteomes" id="UP000196531">
    <property type="component" value="Unassembled WGS sequence"/>
</dbReference>